<dbReference type="Gene3D" id="3.40.1690.10">
    <property type="entry name" value="secretion proteins EscU"/>
    <property type="match status" value="1"/>
</dbReference>
<dbReference type="PANTHER" id="PTHR30531:SF12">
    <property type="entry name" value="FLAGELLAR BIOSYNTHETIC PROTEIN FLHB"/>
    <property type="match status" value="1"/>
</dbReference>
<dbReference type="GO" id="GO:0005886">
    <property type="term" value="C:plasma membrane"/>
    <property type="evidence" value="ECO:0007669"/>
    <property type="project" value="TreeGrafter"/>
</dbReference>
<evidence type="ECO:0000313" key="2">
    <source>
        <dbReference type="EMBL" id="CAM77334.1"/>
    </source>
</evidence>
<comment type="similarity">
    <text evidence="1">Belongs to the type III secretion exporter family.</text>
</comment>
<dbReference type="RefSeq" id="WP_106003252.1">
    <property type="nucleotide sequence ID" value="NZ_CP027527.1"/>
</dbReference>
<dbReference type="GO" id="GO:0009306">
    <property type="term" value="P:protein secretion"/>
    <property type="evidence" value="ECO:0007669"/>
    <property type="project" value="InterPro"/>
</dbReference>
<dbReference type="InterPro" id="IPR029025">
    <property type="entry name" value="T3SS_substrate_exporter_C"/>
</dbReference>
<gene>
    <name evidence="2" type="ORF">MGR_2520</name>
</gene>
<dbReference type="InterPro" id="IPR006135">
    <property type="entry name" value="T3SS_substrate_exporter"/>
</dbReference>
<organism evidence="2">
    <name type="scientific">Magnetospirillum gryphiswaldense</name>
    <dbReference type="NCBI Taxonomy" id="55518"/>
    <lineage>
        <taxon>Bacteria</taxon>
        <taxon>Pseudomonadati</taxon>
        <taxon>Pseudomonadota</taxon>
        <taxon>Alphaproteobacteria</taxon>
        <taxon>Rhodospirillales</taxon>
        <taxon>Rhodospirillaceae</taxon>
        <taxon>Magnetospirillum</taxon>
    </lineage>
</organism>
<accession>A4U377</accession>
<dbReference type="Pfam" id="PF01312">
    <property type="entry name" value="Bac_export_2"/>
    <property type="match status" value="1"/>
</dbReference>
<proteinExistence type="inferred from homology"/>
<sequence>MGEGRDLWDEAAETAAKAATVAPAAGRGAIAVALQYDPDQADAPTVTASGKGAVAEQILQLAFANGVKVRTDPDLAQVLAAVEVDTVIPLEAFAAVAEILAYVYRANGRMTEMEAAAGAEGT</sequence>
<dbReference type="SUPFAM" id="SSF160544">
    <property type="entry name" value="EscU C-terminal domain-like"/>
    <property type="match status" value="1"/>
</dbReference>
<evidence type="ECO:0000256" key="1">
    <source>
        <dbReference type="ARBA" id="ARBA00010690"/>
    </source>
</evidence>
<protein>
    <submittedName>
        <fullName evidence="2">Type III secretion exporter</fullName>
    </submittedName>
</protein>
<dbReference type="AlphaFoldDB" id="A4U377"/>
<name>A4U377_9PROT</name>
<dbReference type="EMBL" id="CU459003">
    <property type="protein sequence ID" value="CAM77334.1"/>
    <property type="molecule type" value="Genomic_DNA"/>
</dbReference>
<reference evidence="2" key="1">
    <citation type="journal article" date="2007" name="J. Bacteriol.">
        <title>Comparative genome analysis of four magnetotactic bacteria reveals a complex set of group-specific genes implicated in magnetosome biomineralization and function.</title>
        <authorList>
            <person name="Richter M."/>
            <person name="Kube M."/>
            <person name="Bazylinski D.A."/>
            <person name="Lombardot T."/>
            <person name="Gloeckner F.O."/>
            <person name="Reinhardt R."/>
            <person name="Schueler D."/>
        </authorList>
    </citation>
    <scope>NUCLEOTIDE SEQUENCE</scope>
    <source>
        <strain evidence="2">MSR-1</strain>
    </source>
</reference>
<dbReference type="PANTHER" id="PTHR30531">
    <property type="entry name" value="FLAGELLAR BIOSYNTHETIC PROTEIN FLHB"/>
    <property type="match status" value="1"/>
</dbReference>